<dbReference type="PROSITE" id="PS51257">
    <property type="entry name" value="PROKAR_LIPOPROTEIN"/>
    <property type="match status" value="1"/>
</dbReference>
<sequence>MQLRVGPRATGPCRWAFVWSLCALLAGCDRIGLWGTERSHTVLAVIERAPGPFGHVSWHADYRAEDCPDGAPSGGGDLSVALPVTHKGEHHYETTVPARPAAGTGQDRCRWQLVSTSARLAATNAEGDEVFEARLTAEQLDRGRPLVLYYWRGTYPRMPGAIITRSLGEPDRQVFRPEFQNQLFTITLTPRAAQ</sequence>
<proteinExistence type="predicted"/>
<protein>
    <recommendedName>
        <fullName evidence="3">Lipoprotein</fullName>
    </recommendedName>
</protein>
<keyword evidence="2" id="KW-1185">Reference proteome</keyword>
<evidence type="ECO:0000313" key="2">
    <source>
        <dbReference type="Proteomes" id="UP001595729"/>
    </source>
</evidence>
<gene>
    <name evidence="1" type="ORF">ACFOPI_02435</name>
</gene>
<dbReference type="EMBL" id="JBHRXX010000001">
    <property type="protein sequence ID" value="MFC3682432.1"/>
    <property type="molecule type" value="Genomic_DNA"/>
</dbReference>
<organism evidence="1 2">
    <name type="scientific">Hydrogenophaga luteola</name>
    <dbReference type="NCBI Taxonomy" id="1591122"/>
    <lineage>
        <taxon>Bacteria</taxon>
        <taxon>Pseudomonadati</taxon>
        <taxon>Pseudomonadota</taxon>
        <taxon>Betaproteobacteria</taxon>
        <taxon>Burkholderiales</taxon>
        <taxon>Comamonadaceae</taxon>
        <taxon>Hydrogenophaga</taxon>
    </lineage>
</organism>
<evidence type="ECO:0008006" key="3">
    <source>
        <dbReference type="Google" id="ProtNLM"/>
    </source>
</evidence>
<name>A0ABV7W057_9BURK</name>
<dbReference type="Proteomes" id="UP001595729">
    <property type="component" value="Unassembled WGS sequence"/>
</dbReference>
<evidence type="ECO:0000313" key="1">
    <source>
        <dbReference type="EMBL" id="MFC3682432.1"/>
    </source>
</evidence>
<comment type="caution">
    <text evidence="1">The sequence shown here is derived from an EMBL/GenBank/DDBJ whole genome shotgun (WGS) entry which is preliminary data.</text>
</comment>
<dbReference type="RefSeq" id="WP_382170372.1">
    <property type="nucleotide sequence ID" value="NZ_JBHRXX010000001.1"/>
</dbReference>
<accession>A0ABV7W057</accession>
<reference evidence="2" key="1">
    <citation type="journal article" date="2019" name="Int. J. Syst. Evol. Microbiol.">
        <title>The Global Catalogue of Microorganisms (GCM) 10K type strain sequencing project: providing services to taxonomists for standard genome sequencing and annotation.</title>
        <authorList>
            <consortium name="The Broad Institute Genomics Platform"/>
            <consortium name="The Broad Institute Genome Sequencing Center for Infectious Disease"/>
            <person name="Wu L."/>
            <person name="Ma J."/>
        </authorList>
    </citation>
    <scope>NUCLEOTIDE SEQUENCE [LARGE SCALE GENOMIC DNA]</scope>
    <source>
        <strain evidence="2">KCTC 42501</strain>
    </source>
</reference>